<protein>
    <recommendedName>
        <fullName evidence="4">Lipoprotein</fullName>
    </recommendedName>
</protein>
<feature type="chain" id="PRO_5046999497" description="Lipoprotein" evidence="1">
    <location>
        <begin position="23"/>
        <end position="204"/>
    </location>
</feature>
<accession>A0ABZ0W591</accession>
<dbReference type="Proteomes" id="UP001325680">
    <property type="component" value="Chromosome"/>
</dbReference>
<gene>
    <name evidence="2" type="ORF">U0035_21655</name>
</gene>
<feature type="signal peptide" evidence="1">
    <location>
        <begin position="1"/>
        <end position="22"/>
    </location>
</feature>
<evidence type="ECO:0000313" key="3">
    <source>
        <dbReference type="Proteomes" id="UP001325680"/>
    </source>
</evidence>
<keyword evidence="3" id="KW-1185">Reference proteome</keyword>
<dbReference type="PROSITE" id="PS51257">
    <property type="entry name" value="PROKAR_LIPOPROTEIN"/>
    <property type="match status" value="1"/>
</dbReference>
<name>A0ABZ0W591_9BACT</name>
<keyword evidence="1" id="KW-0732">Signal</keyword>
<evidence type="ECO:0000256" key="1">
    <source>
        <dbReference type="SAM" id="SignalP"/>
    </source>
</evidence>
<dbReference type="RefSeq" id="WP_114791052.1">
    <property type="nucleotide sequence ID" value="NZ_CP139960.1"/>
</dbReference>
<evidence type="ECO:0008006" key="4">
    <source>
        <dbReference type="Google" id="ProtNLM"/>
    </source>
</evidence>
<proteinExistence type="predicted"/>
<sequence>MKLNNTIIILVAAFIFSLSACKAVKENFGGGVDMSQQDQVNKIPGIIAKKIQPEEQLLEVDFDFKNSQSFTQEAKIVEVVKAEGLKAIKISLNTEDSVGSKSMEEFTWYKDMVRYAKPLSQFDFSKIAQYVTDAIQQIDATNYEYAGLGNYTLKVEKGGIGHQFDIQTTKKGESSKQNGRMITTNYYELNFEVTPEGKLINKSK</sequence>
<dbReference type="EMBL" id="CP139960">
    <property type="protein sequence ID" value="WQD38281.1"/>
    <property type="molecule type" value="Genomic_DNA"/>
</dbReference>
<evidence type="ECO:0000313" key="2">
    <source>
        <dbReference type="EMBL" id="WQD38281.1"/>
    </source>
</evidence>
<reference evidence="2 3" key="1">
    <citation type="submission" date="2023-12" db="EMBL/GenBank/DDBJ databases">
        <title>Genome sequencing and assembly of bacterial species from a model synthetic community.</title>
        <authorList>
            <person name="Hogle S.L."/>
        </authorList>
    </citation>
    <scope>NUCLEOTIDE SEQUENCE [LARGE SCALE GENOMIC DNA]</scope>
    <source>
        <strain evidence="2 3">HAMBI_3031</strain>
    </source>
</reference>
<organism evidence="2 3">
    <name type="scientific">Niabella yanshanensis</name>
    <dbReference type="NCBI Taxonomy" id="577386"/>
    <lineage>
        <taxon>Bacteria</taxon>
        <taxon>Pseudomonadati</taxon>
        <taxon>Bacteroidota</taxon>
        <taxon>Chitinophagia</taxon>
        <taxon>Chitinophagales</taxon>
        <taxon>Chitinophagaceae</taxon>
        <taxon>Niabella</taxon>
    </lineage>
</organism>